<organism evidence="2 3">
    <name type="scientific">Kocuria carniphila</name>
    <dbReference type="NCBI Taxonomy" id="262208"/>
    <lineage>
        <taxon>Bacteria</taxon>
        <taxon>Bacillati</taxon>
        <taxon>Actinomycetota</taxon>
        <taxon>Actinomycetes</taxon>
        <taxon>Micrococcales</taxon>
        <taxon>Micrococcaceae</taxon>
        <taxon>Kocuria</taxon>
    </lineage>
</organism>
<keyword evidence="2" id="KW-0328">Glycosyltransferase</keyword>
<accession>A0ABV3UYB5</accession>
<dbReference type="RefSeq" id="WP_368628870.1">
    <property type="nucleotide sequence ID" value="NZ_JAYWLU010000001.1"/>
</dbReference>
<gene>
    <name evidence="2" type="ORF">VVR66_01040</name>
</gene>
<dbReference type="CDD" id="cd00761">
    <property type="entry name" value="Glyco_tranf_GTA_type"/>
    <property type="match status" value="1"/>
</dbReference>
<keyword evidence="2" id="KW-0808">Transferase</keyword>
<dbReference type="InterPro" id="IPR001173">
    <property type="entry name" value="Glyco_trans_2-like"/>
</dbReference>
<dbReference type="Gene3D" id="3.90.550.10">
    <property type="entry name" value="Spore Coat Polysaccharide Biosynthesis Protein SpsA, Chain A"/>
    <property type="match status" value="1"/>
</dbReference>
<dbReference type="Proteomes" id="UP001558481">
    <property type="component" value="Unassembled WGS sequence"/>
</dbReference>
<proteinExistence type="predicted"/>
<dbReference type="PANTHER" id="PTHR22916:SF3">
    <property type="entry name" value="UDP-GLCNAC:BETAGAL BETA-1,3-N-ACETYLGLUCOSAMINYLTRANSFERASE-LIKE PROTEIN 1"/>
    <property type="match status" value="1"/>
</dbReference>
<dbReference type="EMBL" id="JAYWLU010000001">
    <property type="protein sequence ID" value="MEX3593300.1"/>
    <property type="molecule type" value="Genomic_DNA"/>
</dbReference>
<comment type="caution">
    <text evidence="2">The sequence shown here is derived from an EMBL/GenBank/DDBJ whole genome shotgun (WGS) entry which is preliminary data.</text>
</comment>
<protein>
    <submittedName>
        <fullName evidence="2">Glycosyltransferase</fullName>
        <ecNumber evidence="2">2.4.-.-</ecNumber>
    </submittedName>
</protein>
<feature type="domain" description="Glycosyltransferase 2-like" evidence="1">
    <location>
        <begin position="1174"/>
        <end position="1302"/>
    </location>
</feature>
<dbReference type="SUPFAM" id="SSF53756">
    <property type="entry name" value="UDP-Glycosyltransferase/glycogen phosphorylase"/>
    <property type="match status" value="1"/>
</dbReference>
<reference evidence="2 3" key="1">
    <citation type="journal article" date="2024" name="Fungal Genet. Biol.">
        <title>The porcine skin microbiome exhibits broad fungal antagonism.</title>
        <authorList>
            <person name="De La Cruz K.F."/>
            <person name="Townsend E.C."/>
            <person name="Alex Cheong J.Z."/>
            <person name="Salamzade R."/>
            <person name="Liu A."/>
            <person name="Sandstrom S."/>
            <person name="Davila E."/>
            <person name="Huang L."/>
            <person name="Xu K.H."/>
            <person name="Wu S.Y."/>
            <person name="Meudt J.J."/>
            <person name="Shanmuganayagam D."/>
            <person name="Gibson A.L.F."/>
            <person name="Kalan L.R."/>
        </authorList>
    </citation>
    <scope>NUCLEOTIDE SEQUENCE [LARGE SCALE GENOMIC DNA]</scope>
    <source>
        <strain evidence="2 3">LK2625</strain>
    </source>
</reference>
<dbReference type="InterPro" id="IPR029044">
    <property type="entry name" value="Nucleotide-diphossugar_trans"/>
</dbReference>
<dbReference type="EC" id="2.4.-.-" evidence="2"/>
<dbReference type="Gene3D" id="3.40.50.2000">
    <property type="entry name" value="Glycogen Phosphorylase B"/>
    <property type="match status" value="1"/>
</dbReference>
<evidence type="ECO:0000259" key="1">
    <source>
        <dbReference type="Pfam" id="PF00535"/>
    </source>
</evidence>
<dbReference type="PANTHER" id="PTHR22916">
    <property type="entry name" value="GLYCOSYLTRANSFERASE"/>
    <property type="match status" value="1"/>
</dbReference>
<name>A0ABV3UYB5_9MICC</name>
<evidence type="ECO:0000313" key="3">
    <source>
        <dbReference type="Proteomes" id="UP001558481"/>
    </source>
</evidence>
<dbReference type="Pfam" id="PF00535">
    <property type="entry name" value="Glycos_transf_2"/>
    <property type="match status" value="1"/>
</dbReference>
<dbReference type="SUPFAM" id="SSF53448">
    <property type="entry name" value="Nucleotide-diphospho-sugar transferases"/>
    <property type="match status" value="1"/>
</dbReference>
<dbReference type="GO" id="GO:0016757">
    <property type="term" value="F:glycosyltransferase activity"/>
    <property type="evidence" value="ECO:0007669"/>
    <property type="project" value="UniProtKB-KW"/>
</dbReference>
<evidence type="ECO:0000313" key="2">
    <source>
        <dbReference type="EMBL" id="MEX3593300.1"/>
    </source>
</evidence>
<keyword evidence="3" id="KW-1185">Reference proteome</keyword>
<sequence length="1467" mass="164264">MTDGLQGAWTEAMVRTLISDGHNVSFLGRYLKEGWLEQRIRELGAEFLPVEFFGEESVEADAITARYRARQVIRVARLNNYDMVLAQGFSLCQHLSVSQALGQTLWSIVDDDPTRYEFLTPKEIAALPKISRGSFRILTASDEKRSQIDSRCSEATSRTRVLPPLSLSTVFADLETVQGIKDELVLDLTMFELTSIPDFGELQASVALMREPVRLKVYGTEHVSDEVLRMTHIIDFPGVDIHEHRIMDASDLESGALMLLPQSMPASSLSYAVQVARKIGLRTVQLSNDLSSDTLNKLSGTISIGKLKEANLRNSLDAQADYSSIKSLTPYWRYDLPDYDSVPMVGHKIKVLLAGADFKFAGDLVDALVVRRDIDVRVDLFQRNSEPQPEKSSSLLKWADVIIAEFASMNAIWYSHNVQPYQTLIVHLHGYELLSDWIDELNIDAVSTIVVASEFYRNKAIQLKGWPESKIRVVPNSVNPADLRREKLSDSRFHIGLVGMVPVLKRPDRALDLLEALLETDDRYTLHIRGHAPWNYTWEWRKSAHQDSYREFYDRIQRNSKLRRKVSFESFGADMGNWLRKIGWVLSPSTRETFHMAAVEGAMSGAVPIAWRRDGSDEIIGQAFNVESTDDAVEMIRTANDTTTNYNQLAVRAVQYAGRYSSDQVRNLWLELIHEFDRRKTSLRHATRAGDRERTRVYEAVQNELHMGDFEGALSLLDENVKLTAGHAGPLKDLEQFVRGVAQTDSRRLSLFLPGEKHVYDDRTQARILTVRPSGLSSRRLVISGLEDSVLDIDPPRYIATTSGRQLPDDIQNDRASRTVSISSNVRLDHWFQMVKTAIIENCLSEGVNCLLASGPWWVALPTALAADELGIRVAWHIDSQEILRHFVGVKENPSSGHQIAQLSVVTLKRMDQVLISDDTIVTGSRTDDVITASIDPSGDEASNCSVEHWHGTNIRSQLVSAPSQRSECPPVELAKDLSDLRVGIIGDDEFVESVTAVVKETVRIPIKDYYTFLSAELDAVIILSEADKSGPWTGRVSYSRPQAATPAAKIFDRARLLGIPTIFLLRGHIKFPDQFLAAARKADTLIVEDSNWLNDVLSLNPVSTLTTGRWLKKLSLPEQIVGMLRAAGVSVRPFASRVLENVPQESKAYQDKLALELVDDTNQIGLSDLETVTVIVATHGGRERLPVMLESLAKQTLPAHLIRLIVVENGTPDGTQRVIEDFAQRNPSLAVMYEYDPTPSAGNARNIGLRLVQNGYITFIDDDDYLEWNYLLSMWLSADPHSVVIGYIRDEDLEGNTISDTPNNRRLDSLNGSRIPLSYRAGLLGLNACKLIPMSLLDGVEYDPNLKSGEDVVFMSHLLHHADIEVVPAAPMRSGMYVRILRGDSISRRDLTFDFAITQRFEVINALEAVKENAPNSARGAILYLQQSQLGFTRNYLKLAPSDRNKVVLEGKLMNIPTPILDEIAE</sequence>